<reference evidence="8 9" key="1">
    <citation type="submission" date="2020-07" db="EMBL/GenBank/DDBJ databases">
        <title>Sequencing the genomes of 1000 actinobacteria strains.</title>
        <authorList>
            <person name="Klenk H.-P."/>
        </authorList>
    </citation>
    <scope>NUCLEOTIDE SEQUENCE [LARGE SCALE GENOMIC DNA]</scope>
    <source>
        <strain evidence="8 9">DSM 42178</strain>
    </source>
</reference>
<evidence type="ECO:0000256" key="4">
    <source>
        <dbReference type="ARBA" id="ARBA00022807"/>
    </source>
</evidence>
<feature type="signal peptide" evidence="6">
    <location>
        <begin position="1"/>
        <end position="20"/>
    </location>
</feature>
<evidence type="ECO:0000256" key="6">
    <source>
        <dbReference type="SAM" id="SignalP"/>
    </source>
</evidence>
<evidence type="ECO:0000256" key="5">
    <source>
        <dbReference type="SAM" id="MobiDB-lite"/>
    </source>
</evidence>
<dbReference type="PANTHER" id="PTHR47053:SF1">
    <property type="entry name" value="MUREIN DD-ENDOPEPTIDASE MEPH-RELATED"/>
    <property type="match status" value="1"/>
</dbReference>
<evidence type="ECO:0000256" key="3">
    <source>
        <dbReference type="ARBA" id="ARBA00022801"/>
    </source>
</evidence>
<evidence type="ECO:0000256" key="2">
    <source>
        <dbReference type="ARBA" id="ARBA00022670"/>
    </source>
</evidence>
<feature type="region of interest" description="Disordered" evidence="5">
    <location>
        <begin position="61"/>
        <end position="85"/>
    </location>
</feature>
<feature type="region of interest" description="Disordered" evidence="5">
    <location>
        <begin position="184"/>
        <end position="278"/>
    </location>
</feature>
<dbReference type="AlphaFoldDB" id="A0A853A466"/>
<name>A0A853A466_9ACTN</name>
<dbReference type="GO" id="GO:0006508">
    <property type="term" value="P:proteolysis"/>
    <property type="evidence" value="ECO:0007669"/>
    <property type="project" value="UniProtKB-KW"/>
</dbReference>
<keyword evidence="2" id="KW-0645">Protease</keyword>
<sequence>MTALAGAAAAPAAFAAPAAAAVAEQSVQYWYLKDGHWYWTSHWDKYQAHLAAGGVGNGTAGPDLTLGADQTATAPASPSGGGGSRATEQVRYWYLKGGHWYWTSHWDKYQAHLAAGGVGNGTAGPDLDRSAAPQGGDAATGASATEAEKPVRYWYFKGNHWYWTSHWSKYQAHLAAGGLGNGTTFPGLRPDGNEDGPWDGGGGQGGGVGGGPGGGGGGSTDDDTEVSSFSVTALPGQGGTDSGSTPTNPASTTTSPTATTTTTTQTSTDATEDGAPGLTTEQAEQVVAYAYAALGKPYMWGGDGPEGYDCSGLVQQAYLSAGHYLPRVANEQAAATIRIERSELRPGDLVFWSTDGSERGVHHVAIYIGDDRYIEAPRPGKKVRISSLDNGYTPSFYGRVP</sequence>
<feature type="region of interest" description="Disordered" evidence="5">
    <location>
        <begin position="124"/>
        <end position="144"/>
    </location>
</feature>
<organism evidence="8 9">
    <name type="scientific">Allostreptomyces psammosilenae</name>
    <dbReference type="NCBI Taxonomy" id="1892865"/>
    <lineage>
        <taxon>Bacteria</taxon>
        <taxon>Bacillati</taxon>
        <taxon>Actinomycetota</taxon>
        <taxon>Actinomycetes</taxon>
        <taxon>Kitasatosporales</taxon>
        <taxon>Streptomycetaceae</taxon>
        <taxon>Allostreptomyces</taxon>
    </lineage>
</organism>
<feature type="compositionally biased region" description="Low complexity" evidence="5">
    <location>
        <begin position="245"/>
        <end position="269"/>
    </location>
</feature>
<comment type="similarity">
    <text evidence="1">Belongs to the peptidase C40 family.</text>
</comment>
<accession>A0A853A466</accession>
<dbReference type="GO" id="GO:0008234">
    <property type="term" value="F:cysteine-type peptidase activity"/>
    <property type="evidence" value="ECO:0007669"/>
    <property type="project" value="UniProtKB-KW"/>
</dbReference>
<dbReference type="Proteomes" id="UP000567795">
    <property type="component" value="Unassembled WGS sequence"/>
</dbReference>
<protein>
    <submittedName>
        <fullName evidence="8">Cell wall-associated NlpC family hydrolase</fullName>
    </submittedName>
</protein>
<feature type="compositionally biased region" description="Gly residues" evidence="5">
    <location>
        <begin position="198"/>
        <end position="219"/>
    </location>
</feature>
<keyword evidence="9" id="KW-1185">Reference proteome</keyword>
<keyword evidence="3 8" id="KW-0378">Hydrolase</keyword>
<dbReference type="PANTHER" id="PTHR47053">
    <property type="entry name" value="MUREIN DD-ENDOPEPTIDASE MEPH-RELATED"/>
    <property type="match status" value="1"/>
</dbReference>
<feature type="chain" id="PRO_5032936346" evidence="6">
    <location>
        <begin position="21"/>
        <end position="401"/>
    </location>
</feature>
<dbReference type="SUPFAM" id="SSF54001">
    <property type="entry name" value="Cysteine proteinases"/>
    <property type="match status" value="1"/>
</dbReference>
<proteinExistence type="inferred from homology"/>
<evidence type="ECO:0000259" key="7">
    <source>
        <dbReference type="PROSITE" id="PS51935"/>
    </source>
</evidence>
<evidence type="ECO:0000256" key="1">
    <source>
        <dbReference type="ARBA" id="ARBA00007074"/>
    </source>
</evidence>
<evidence type="ECO:0000313" key="8">
    <source>
        <dbReference type="EMBL" id="NYI05288.1"/>
    </source>
</evidence>
<dbReference type="InterPro" id="IPR038765">
    <property type="entry name" value="Papain-like_cys_pep_sf"/>
</dbReference>
<keyword evidence="6" id="KW-0732">Signal</keyword>
<dbReference type="Gene3D" id="3.90.1720.10">
    <property type="entry name" value="endopeptidase domain like (from Nostoc punctiforme)"/>
    <property type="match status" value="1"/>
</dbReference>
<gene>
    <name evidence="8" type="ORF">FHU37_002231</name>
</gene>
<evidence type="ECO:0000313" key="9">
    <source>
        <dbReference type="Proteomes" id="UP000567795"/>
    </source>
</evidence>
<dbReference type="InterPro" id="IPR000064">
    <property type="entry name" value="NLP_P60_dom"/>
</dbReference>
<dbReference type="RefSeq" id="WP_179814052.1">
    <property type="nucleotide sequence ID" value="NZ_JACBZD010000001.1"/>
</dbReference>
<dbReference type="Pfam" id="PF00877">
    <property type="entry name" value="NLPC_P60"/>
    <property type="match status" value="1"/>
</dbReference>
<comment type="caution">
    <text evidence="8">The sequence shown here is derived from an EMBL/GenBank/DDBJ whole genome shotgun (WGS) entry which is preliminary data.</text>
</comment>
<dbReference type="EMBL" id="JACBZD010000001">
    <property type="protein sequence ID" value="NYI05288.1"/>
    <property type="molecule type" value="Genomic_DNA"/>
</dbReference>
<dbReference type="InterPro" id="IPR051202">
    <property type="entry name" value="Peptidase_C40"/>
</dbReference>
<feature type="domain" description="NlpC/P60" evidence="7">
    <location>
        <begin position="280"/>
        <end position="401"/>
    </location>
</feature>
<dbReference type="PROSITE" id="PS51935">
    <property type="entry name" value="NLPC_P60"/>
    <property type="match status" value="1"/>
</dbReference>
<keyword evidence="4" id="KW-0788">Thiol protease</keyword>